<dbReference type="AlphaFoldDB" id="F6BKI4"/>
<dbReference type="STRING" id="858215.Thexy_1083"/>
<evidence type="ECO:0000313" key="2">
    <source>
        <dbReference type="EMBL" id="AEF17116.1"/>
    </source>
</evidence>
<feature type="transmembrane region" description="Helical" evidence="1">
    <location>
        <begin position="87"/>
        <end position="104"/>
    </location>
</feature>
<dbReference type="InterPro" id="IPR011672">
    <property type="entry name" value="DUF1614"/>
</dbReference>
<feature type="transmembrane region" description="Helical" evidence="1">
    <location>
        <begin position="110"/>
        <end position="130"/>
    </location>
</feature>
<reference evidence="2" key="1">
    <citation type="submission" date="2011-05" db="EMBL/GenBank/DDBJ databases">
        <title>Complete sequence of Thermoanaerobacterium xylanolyticum LX-11.</title>
        <authorList>
            <consortium name="US DOE Joint Genome Institute"/>
            <person name="Lucas S."/>
            <person name="Han J."/>
            <person name="Lapidus A."/>
            <person name="Cheng J.-F."/>
            <person name="Goodwin L."/>
            <person name="Pitluck S."/>
            <person name="Peters L."/>
            <person name="Mikhailova N."/>
            <person name="Lu M."/>
            <person name="Han C."/>
            <person name="Tapia R."/>
            <person name="Land M."/>
            <person name="Hauser L."/>
            <person name="Kyrpides N."/>
            <person name="Ivanova N."/>
            <person name="Pagani I."/>
            <person name="Hemme C."/>
            <person name="Woyke T."/>
        </authorList>
    </citation>
    <scope>NUCLEOTIDE SEQUENCE</scope>
    <source>
        <strain evidence="2">LX-11</strain>
    </source>
</reference>
<name>F6BKI4_THEXL</name>
<dbReference type="Proteomes" id="UP000007239">
    <property type="component" value="Chromosome"/>
</dbReference>
<feature type="transmembrane region" description="Helical" evidence="1">
    <location>
        <begin position="165"/>
        <end position="186"/>
    </location>
</feature>
<dbReference type="Pfam" id="PF07758">
    <property type="entry name" value="DUF1614"/>
    <property type="match status" value="1"/>
</dbReference>
<protein>
    <recommendedName>
        <fullName evidence="4">DUF1614 domain-containing protein</fullName>
    </recommendedName>
</protein>
<evidence type="ECO:0000313" key="3">
    <source>
        <dbReference type="Proteomes" id="UP000007239"/>
    </source>
</evidence>
<feature type="transmembrane region" description="Helical" evidence="1">
    <location>
        <begin position="33"/>
        <end position="50"/>
    </location>
</feature>
<gene>
    <name evidence="2" type="ordered locus">Thexy_1083</name>
</gene>
<sequence>MPLAYIILSITGLFVLFGFAHRVLDRMKMTDTWALIIIMGMIVGTFLPDIPLGKKISINIGGAVIPAAVAVYLFIRAERGVERINAIVSSILAGTAVYLAGKLLPSEPEAMFIEPNYVYGIISGLIAYLFGKSRRCAFIAGVMGVILSDLAEGITNIILARPGTISVGGAGAFDTVVISMIVAVFFSEILGETREKIQGGTSKKGTEPHLTSSLLSEDDIEAIREKYRKKDSDDSDEK</sequence>
<keyword evidence="1" id="KW-0472">Membrane</keyword>
<dbReference type="RefSeq" id="WP_013787858.1">
    <property type="nucleotide sequence ID" value="NC_015555.1"/>
</dbReference>
<organism evidence="2 3">
    <name type="scientific">Thermoanaerobacterium xylanolyticum (strain ATCC 49914 / DSM 7097 / LX-11)</name>
    <dbReference type="NCBI Taxonomy" id="858215"/>
    <lineage>
        <taxon>Bacteria</taxon>
        <taxon>Bacillati</taxon>
        <taxon>Bacillota</taxon>
        <taxon>Clostridia</taxon>
        <taxon>Thermoanaerobacterales</taxon>
        <taxon>Thermoanaerobacteraceae</taxon>
        <taxon>Thermoanaerobacterium</taxon>
    </lineage>
</organism>
<feature type="transmembrane region" description="Helical" evidence="1">
    <location>
        <begin position="56"/>
        <end position="75"/>
    </location>
</feature>
<keyword evidence="1" id="KW-1133">Transmembrane helix</keyword>
<dbReference type="KEGG" id="txy:Thexy_1083"/>
<dbReference type="HOGENOM" id="CLU_1165382_0_0_9"/>
<dbReference type="EMBL" id="CP002739">
    <property type="protein sequence ID" value="AEF17116.1"/>
    <property type="molecule type" value="Genomic_DNA"/>
</dbReference>
<feature type="transmembrane region" description="Helical" evidence="1">
    <location>
        <begin position="6"/>
        <end position="24"/>
    </location>
</feature>
<evidence type="ECO:0008006" key="4">
    <source>
        <dbReference type="Google" id="ProtNLM"/>
    </source>
</evidence>
<evidence type="ECO:0000256" key="1">
    <source>
        <dbReference type="SAM" id="Phobius"/>
    </source>
</evidence>
<proteinExistence type="predicted"/>
<feature type="transmembrane region" description="Helical" evidence="1">
    <location>
        <begin position="137"/>
        <end position="159"/>
    </location>
</feature>
<keyword evidence="1" id="KW-0812">Transmembrane</keyword>
<keyword evidence="3" id="KW-1185">Reference proteome</keyword>
<dbReference type="eggNOG" id="COG4089">
    <property type="taxonomic scope" value="Bacteria"/>
</dbReference>
<accession>F6BKI4</accession>